<protein>
    <submittedName>
        <fullName evidence="1">Uncharacterized protein</fullName>
    </submittedName>
</protein>
<dbReference type="EMBL" id="ATBP01000174">
    <property type="protein sequence ID" value="ETR72190.1"/>
    <property type="molecule type" value="Genomic_DNA"/>
</dbReference>
<proteinExistence type="predicted"/>
<reference evidence="2" key="1">
    <citation type="submission" date="2012-11" db="EMBL/GenBank/DDBJ databases">
        <authorList>
            <person name="Lucero-Rivera Y.E."/>
            <person name="Tovar-Ramirez D."/>
        </authorList>
    </citation>
    <scope>NUCLEOTIDE SEQUENCE [LARGE SCALE GENOMIC DNA]</scope>
    <source>
        <strain evidence="2">Araruama</strain>
    </source>
</reference>
<evidence type="ECO:0000313" key="2">
    <source>
        <dbReference type="Proteomes" id="UP000189670"/>
    </source>
</evidence>
<evidence type="ECO:0000313" key="1">
    <source>
        <dbReference type="EMBL" id="ETR72190.1"/>
    </source>
</evidence>
<organism evidence="1 2">
    <name type="scientific">Candidatus Magnetoglobus multicellularis str. Araruama</name>
    <dbReference type="NCBI Taxonomy" id="890399"/>
    <lineage>
        <taxon>Bacteria</taxon>
        <taxon>Pseudomonadati</taxon>
        <taxon>Thermodesulfobacteriota</taxon>
        <taxon>Desulfobacteria</taxon>
        <taxon>Desulfobacterales</taxon>
        <taxon>Desulfobacteraceae</taxon>
        <taxon>Candidatus Magnetoglobus</taxon>
    </lineage>
</organism>
<dbReference type="AlphaFoldDB" id="A0A1V1PBK6"/>
<dbReference type="Proteomes" id="UP000189670">
    <property type="component" value="Unassembled WGS sequence"/>
</dbReference>
<name>A0A1V1PBK6_9BACT</name>
<sequence>MKIIMYTTICLLVMSINGLCDTIQIESIDPMPGFESVGGPAFGEPVESFSGKGLVQYISESKIMINSKMYFIDSSCLPLIVSNQISRACIVAYELNKQARIKQMDVIARLAVIGTINRINSNEMVINDHFYKFGIYATYHNVFGNQISQYDINKGDFVGLIFNKDSDIRSLWHLNGFYMY</sequence>
<comment type="caution">
    <text evidence="1">The sequence shown here is derived from an EMBL/GenBank/DDBJ whole genome shotgun (WGS) entry which is preliminary data.</text>
</comment>
<gene>
    <name evidence="1" type="ORF">OMM_01906</name>
</gene>
<accession>A0A1V1PBK6</accession>